<keyword evidence="3" id="KW-0732">Signal</keyword>
<keyword evidence="1" id="KW-0175">Coiled coil</keyword>
<dbReference type="EMBL" id="MCFG01000048">
    <property type="protein sequence ID" value="ORX84661.1"/>
    <property type="molecule type" value="Genomic_DNA"/>
</dbReference>
<keyword evidence="5" id="KW-1185">Reference proteome</keyword>
<sequence>MAYFFKFFFLFAYITIIVSADYLDDFIKRSSKDFYTLDNSIKSSKISKKCRKTFNDFADSSVGKITFRCIYEYVIGEIPEDEEELDEDEDIPEAIEELEEDEEVFDEEEEDLNEDEDVLDVNKEYKISQKLEECAYLNIDIYNYFYEQHNTCNKYGMDFELIKNLNNYCDDMFRNIILTYEDIYNKHENEINDNNLINYKHLLNMTINSKDVSQKCKKTFKNFVSTSNGQEIMNCIDAASATNNNICNTPKCGIISNVLITKAFEYNGDCRNNIKDIELVDNLRNVFSEMKINYNQKCGNTDIFAVEKHDPNIDLYDPILRNLIKRYRSSNYLTKECKASFDKIATTYEWQIVIICLEAGNSLEQNLCNIAECYNIRSLSMKFKNSLDCDETDYDNDFETEFISEIYEIYREIAHCRNYQERYVVKSFTEYGYIIRNYTEFNNDSNIINETETKSLNSSLSALNDNSPIEINNIIKKITNDDINSMKNLNNDISISIHSLPNRNSQINNQTESELNNVKTNSGERELKQNSLSCDSSSNNNNNDSNDIINTYLNRNSNHGNEDILPPYTNTDFINTIMYDTVIRERMNHQSDSIYNNNNNNNENNHELISPTEYNSILNTIIDDSVARKKFLK</sequence>
<reference evidence="4 5" key="2">
    <citation type="submission" date="2016-08" db="EMBL/GenBank/DDBJ databases">
        <title>Pervasive Adenine N6-methylation of Active Genes in Fungi.</title>
        <authorList>
            <consortium name="DOE Joint Genome Institute"/>
            <person name="Mondo S.J."/>
            <person name="Dannebaum R.O."/>
            <person name="Kuo R.C."/>
            <person name="Labutti K."/>
            <person name="Haridas S."/>
            <person name="Kuo A."/>
            <person name="Salamov A."/>
            <person name="Ahrendt S.R."/>
            <person name="Lipzen A."/>
            <person name="Sullivan W."/>
            <person name="Andreopoulos W.B."/>
            <person name="Clum A."/>
            <person name="Lindquist E."/>
            <person name="Daum C."/>
            <person name="Ramamoorthy G.K."/>
            <person name="Gryganskyi A."/>
            <person name="Culley D."/>
            <person name="Magnuson J.K."/>
            <person name="James T.Y."/>
            <person name="O'Malley M.A."/>
            <person name="Stajich J.E."/>
            <person name="Spatafora J.W."/>
            <person name="Visel A."/>
            <person name="Grigoriev I.V."/>
        </authorList>
    </citation>
    <scope>NUCLEOTIDE SEQUENCE [LARGE SCALE GENOMIC DNA]</scope>
    <source>
        <strain evidence="4 5">S4</strain>
    </source>
</reference>
<gene>
    <name evidence="4" type="ORF">BCR32DRAFT_266180</name>
</gene>
<evidence type="ECO:0000256" key="2">
    <source>
        <dbReference type="SAM" id="MobiDB-lite"/>
    </source>
</evidence>
<evidence type="ECO:0000256" key="3">
    <source>
        <dbReference type="SAM" id="SignalP"/>
    </source>
</evidence>
<name>A0A1Y1XFX0_9FUNG</name>
<reference evidence="4 5" key="1">
    <citation type="submission" date="2016-08" db="EMBL/GenBank/DDBJ databases">
        <title>A Parts List for Fungal Cellulosomes Revealed by Comparative Genomics.</title>
        <authorList>
            <consortium name="DOE Joint Genome Institute"/>
            <person name="Haitjema C.H."/>
            <person name="Gilmore S.P."/>
            <person name="Henske J.K."/>
            <person name="Solomon K.V."/>
            <person name="De Groot R."/>
            <person name="Kuo A."/>
            <person name="Mondo S.J."/>
            <person name="Salamov A.A."/>
            <person name="Labutti K."/>
            <person name="Zhao Z."/>
            <person name="Chiniquy J."/>
            <person name="Barry K."/>
            <person name="Brewer H.M."/>
            <person name="Purvine S.O."/>
            <person name="Wright A.T."/>
            <person name="Boxma B."/>
            <person name="Van Alen T."/>
            <person name="Hackstein J.H."/>
            <person name="Baker S.E."/>
            <person name="Grigoriev I.V."/>
            <person name="O'Malley M.A."/>
        </authorList>
    </citation>
    <scope>NUCLEOTIDE SEQUENCE [LARGE SCALE GENOMIC DNA]</scope>
    <source>
        <strain evidence="4 5">S4</strain>
    </source>
</reference>
<proteinExistence type="predicted"/>
<dbReference type="Proteomes" id="UP000193944">
    <property type="component" value="Unassembled WGS sequence"/>
</dbReference>
<evidence type="ECO:0000313" key="5">
    <source>
        <dbReference type="Proteomes" id="UP000193944"/>
    </source>
</evidence>
<comment type="caution">
    <text evidence="4">The sequence shown here is derived from an EMBL/GenBank/DDBJ whole genome shotgun (WGS) entry which is preliminary data.</text>
</comment>
<feature type="chain" id="PRO_5012485878" evidence="3">
    <location>
        <begin position="21"/>
        <end position="633"/>
    </location>
</feature>
<feature type="coiled-coil region" evidence="1">
    <location>
        <begin position="91"/>
        <end position="118"/>
    </location>
</feature>
<protein>
    <submittedName>
        <fullName evidence="4">Uncharacterized protein</fullName>
    </submittedName>
</protein>
<evidence type="ECO:0000256" key="1">
    <source>
        <dbReference type="SAM" id="Coils"/>
    </source>
</evidence>
<feature type="region of interest" description="Disordered" evidence="2">
    <location>
        <begin position="515"/>
        <end position="547"/>
    </location>
</feature>
<feature type="compositionally biased region" description="Low complexity" evidence="2">
    <location>
        <begin position="530"/>
        <end position="547"/>
    </location>
</feature>
<evidence type="ECO:0000313" key="4">
    <source>
        <dbReference type="EMBL" id="ORX84661.1"/>
    </source>
</evidence>
<feature type="signal peptide" evidence="3">
    <location>
        <begin position="1"/>
        <end position="20"/>
    </location>
</feature>
<accession>A0A1Y1XFX0</accession>
<organism evidence="4 5">
    <name type="scientific">Anaeromyces robustus</name>
    <dbReference type="NCBI Taxonomy" id="1754192"/>
    <lineage>
        <taxon>Eukaryota</taxon>
        <taxon>Fungi</taxon>
        <taxon>Fungi incertae sedis</taxon>
        <taxon>Chytridiomycota</taxon>
        <taxon>Chytridiomycota incertae sedis</taxon>
        <taxon>Neocallimastigomycetes</taxon>
        <taxon>Neocallimastigales</taxon>
        <taxon>Neocallimastigaceae</taxon>
        <taxon>Anaeromyces</taxon>
    </lineage>
</organism>
<dbReference type="AlphaFoldDB" id="A0A1Y1XFX0"/>